<reference evidence="1" key="1">
    <citation type="submission" date="2022-12" db="EMBL/GenBank/DDBJ databases">
        <authorList>
            <person name="Petersen C."/>
        </authorList>
    </citation>
    <scope>NUCLEOTIDE SEQUENCE</scope>
    <source>
        <strain evidence="1">IBT 30728</strain>
    </source>
</reference>
<comment type="caution">
    <text evidence="1">The sequence shown here is derived from an EMBL/GenBank/DDBJ whole genome shotgun (WGS) entry which is preliminary data.</text>
</comment>
<protein>
    <submittedName>
        <fullName evidence="1">Uncharacterized protein</fullName>
    </submittedName>
</protein>
<dbReference type="RefSeq" id="XP_056786790.1">
    <property type="nucleotide sequence ID" value="XM_056937698.1"/>
</dbReference>
<dbReference type="GeneID" id="81627948"/>
<sequence length="115" mass="12987">VESSGFHLQTLAARGLFTNSTHNRQFPRSSVRTRIKVNSQLVARSLSSDLRPAEDIVSRLDQDQKLCRDEKPPNSLVLKLSKEPPELSAAISWHLTPRNGLSEKKFTRPKLSLRV</sequence>
<gene>
    <name evidence="1" type="ORF">N7539_008098</name>
</gene>
<proteinExistence type="predicted"/>
<evidence type="ECO:0000313" key="2">
    <source>
        <dbReference type="Proteomes" id="UP001148312"/>
    </source>
</evidence>
<dbReference type="AlphaFoldDB" id="A0A9X0BNB8"/>
<organism evidence="1 2">
    <name type="scientific">Penicillium diatomitis</name>
    <dbReference type="NCBI Taxonomy" id="2819901"/>
    <lineage>
        <taxon>Eukaryota</taxon>
        <taxon>Fungi</taxon>
        <taxon>Dikarya</taxon>
        <taxon>Ascomycota</taxon>
        <taxon>Pezizomycotina</taxon>
        <taxon>Eurotiomycetes</taxon>
        <taxon>Eurotiomycetidae</taxon>
        <taxon>Eurotiales</taxon>
        <taxon>Aspergillaceae</taxon>
        <taxon>Penicillium</taxon>
    </lineage>
</organism>
<evidence type="ECO:0000313" key="1">
    <source>
        <dbReference type="EMBL" id="KAJ5475032.1"/>
    </source>
</evidence>
<dbReference type="EMBL" id="JAPWDQ010000012">
    <property type="protein sequence ID" value="KAJ5475032.1"/>
    <property type="molecule type" value="Genomic_DNA"/>
</dbReference>
<dbReference type="Proteomes" id="UP001148312">
    <property type="component" value="Unassembled WGS sequence"/>
</dbReference>
<keyword evidence="2" id="KW-1185">Reference proteome</keyword>
<feature type="non-terminal residue" evidence="1">
    <location>
        <position position="1"/>
    </location>
</feature>
<name>A0A9X0BNB8_9EURO</name>
<reference evidence="1" key="2">
    <citation type="journal article" date="2023" name="IMA Fungus">
        <title>Comparative genomic study of the Penicillium genus elucidates a diverse pangenome and 15 lateral gene transfer events.</title>
        <authorList>
            <person name="Petersen C."/>
            <person name="Sorensen T."/>
            <person name="Nielsen M.R."/>
            <person name="Sondergaard T.E."/>
            <person name="Sorensen J.L."/>
            <person name="Fitzpatrick D.A."/>
            <person name="Frisvad J.C."/>
            <person name="Nielsen K.L."/>
        </authorList>
    </citation>
    <scope>NUCLEOTIDE SEQUENCE</scope>
    <source>
        <strain evidence="1">IBT 30728</strain>
    </source>
</reference>
<accession>A0A9X0BNB8</accession>